<sequence length="237" mass="24769">MLTHRRGHGIASAMFGALLLSIGQLGDPPVLRVFVRSMAVTLAIFAIAGLGVWWGMQALLANWIGWGASGLAAAFAIFVTALALWLLFRAVAMAVLGLFADGVVAAVEARHYPAALATAHPLSFAAGLALGARAAARVVAVNIAMLPVYIVLLATGIGTAAAFFLVNAWLLGRDLGDMVASRHLRGDALAAWRRRTRGERFLLGLGGTMLFVVPIVALAAPILGAAMATHLYHRKSA</sequence>
<feature type="transmembrane region" description="Helical" evidence="5">
    <location>
        <begin position="90"/>
        <end position="107"/>
    </location>
</feature>
<dbReference type="Proteomes" id="UP000574769">
    <property type="component" value="Unassembled WGS sequence"/>
</dbReference>
<feature type="transmembrane region" description="Helical" evidence="5">
    <location>
        <begin position="201"/>
        <end position="228"/>
    </location>
</feature>
<reference evidence="6 7" key="1">
    <citation type="submission" date="2020-08" db="EMBL/GenBank/DDBJ databases">
        <title>Genomic Encyclopedia of Type Strains, Phase IV (KMG-IV): sequencing the most valuable type-strain genomes for metagenomic binning, comparative biology and taxonomic classification.</title>
        <authorList>
            <person name="Goeker M."/>
        </authorList>
    </citation>
    <scope>NUCLEOTIDE SEQUENCE [LARGE SCALE GENOMIC DNA]</scope>
    <source>
        <strain evidence="6 7">DSM 15867</strain>
    </source>
</reference>
<accession>A0A7W7EY14</accession>
<dbReference type="AlphaFoldDB" id="A0A7W7EY14"/>
<comment type="caution">
    <text evidence="6">The sequence shown here is derived from an EMBL/GenBank/DDBJ whole genome shotgun (WGS) entry which is preliminary data.</text>
</comment>
<keyword evidence="2 5" id="KW-0812">Transmembrane</keyword>
<keyword evidence="7" id="KW-1185">Reference proteome</keyword>
<evidence type="ECO:0000256" key="1">
    <source>
        <dbReference type="ARBA" id="ARBA00004141"/>
    </source>
</evidence>
<dbReference type="InterPro" id="IPR059112">
    <property type="entry name" value="CysZ/EI24"/>
</dbReference>
<feature type="transmembrane region" description="Helical" evidence="5">
    <location>
        <begin position="35"/>
        <end position="56"/>
    </location>
</feature>
<evidence type="ECO:0000313" key="7">
    <source>
        <dbReference type="Proteomes" id="UP000574769"/>
    </source>
</evidence>
<evidence type="ECO:0000313" key="6">
    <source>
        <dbReference type="EMBL" id="MBB4617671.1"/>
    </source>
</evidence>
<evidence type="ECO:0000256" key="3">
    <source>
        <dbReference type="ARBA" id="ARBA00022989"/>
    </source>
</evidence>
<keyword evidence="4 5" id="KW-0472">Membrane</keyword>
<dbReference type="EMBL" id="JACHNY010000003">
    <property type="protein sequence ID" value="MBB4617671.1"/>
    <property type="molecule type" value="Genomic_DNA"/>
</dbReference>
<feature type="transmembrane region" description="Helical" evidence="5">
    <location>
        <begin position="148"/>
        <end position="172"/>
    </location>
</feature>
<evidence type="ECO:0000256" key="4">
    <source>
        <dbReference type="ARBA" id="ARBA00023136"/>
    </source>
</evidence>
<evidence type="ECO:0000256" key="2">
    <source>
        <dbReference type="ARBA" id="ARBA00022692"/>
    </source>
</evidence>
<dbReference type="Pfam" id="PF07264">
    <property type="entry name" value="EI24"/>
    <property type="match status" value="1"/>
</dbReference>
<feature type="transmembrane region" description="Helical" evidence="5">
    <location>
        <begin position="63"/>
        <end position="84"/>
    </location>
</feature>
<protein>
    <submittedName>
        <fullName evidence="6">Uncharacterized protein involved in cysteine biosynthesis</fullName>
    </submittedName>
</protein>
<feature type="transmembrane region" description="Helical" evidence="5">
    <location>
        <begin position="114"/>
        <end position="136"/>
    </location>
</feature>
<organism evidence="6 7">
    <name type="scientific">Sphingomonas abaci</name>
    <dbReference type="NCBI Taxonomy" id="237611"/>
    <lineage>
        <taxon>Bacteria</taxon>
        <taxon>Pseudomonadati</taxon>
        <taxon>Pseudomonadota</taxon>
        <taxon>Alphaproteobacteria</taxon>
        <taxon>Sphingomonadales</taxon>
        <taxon>Sphingomonadaceae</taxon>
        <taxon>Sphingomonas</taxon>
    </lineage>
</organism>
<name>A0A7W7EY14_9SPHN</name>
<dbReference type="RefSeq" id="WP_246360350.1">
    <property type="nucleotide sequence ID" value="NZ_JACHNY010000003.1"/>
</dbReference>
<comment type="subcellular location">
    <subcellularLocation>
        <location evidence="1">Membrane</location>
        <topology evidence="1">Multi-pass membrane protein</topology>
    </subcellularLocation>
</comment>
<keyword evidence="3 5" id="KW-1133">Transmembrane helix</keyword>
<proteinExistence type="predicted"/>
<evidence type="ECO:0000256" key="5">
    <source>
        <dbReference type="SAM" id="Phobius"/>
    </source>
</evidence>
<gene>
    <name evidence="6" type="ORF">GGQ96_001799</name>
</gene>